<accession>A0A5N7MB19</accession>
<dbReference type="Gene3D" id="3.40.630.30">
    <property type="match status" value="1"/>
</dbReference>
<evidence type="ECO:0000313" key="2">
    <source>
        <dbReference type="EMBL" id="MPR24121.1"/>
    </source>
</evidence>
<proteinExistence type="predicted"/>
<dbReference type="AlphaFoldDB" id="A0A5N7MB19"/>
<sequence length="151" mass="17135">MYELKRVEAAEDWRQLHAIRRAVLFPPHRHRFEYNENHPDDRAEGNAPYLLLLDAEPIGVVRLDKRGSLGVVRLVAIRSERQRQGHGRIMSDLIDLEALRLGITELRVNAAADAVGYYEKTGWSRSSWDPTELTGVAENCVQMAKSLSSIS</sequence>
<dbReference type="OrthoDB" id="8114677at2"/>
<organism evidence="2 3">
    <name type="scientific">Microvirga tunisiensis</name>
    <dbReference type="NCBI Taxonomy" id="2108360"/>
    <lineage>
        <taxon>Bacteria</taxon>
        <taxon>Pseudomonadati</taxon>
        <taxon>Pseudomonadota</taxon>
        <taxon>Alphaproteobacteria</taxon>
        <taxon>Hyphomicrobiales</taxon>
        <taxon>Methylobacteriaceae</taxon>
        <taxon>Microvirga</taxon>
    </lineage>
</organism>
<name>A0A5N7MB19_9HYPH</name>
<dbReference type="RefSeq" id="WP_152709030.1">
    <property type="nucleotide sequence ID" value="NZ_VOSJ01000047.1"/>
</dbReference>
<dbReference type="InterPro" id="IPR016181">
    <property type="entry name" value="Acyl_CoA_acyltransferase"/>
</dbReference>
<evidence type="ECO:0000259" key="1">
    <source>
        <dbReference type="PROSITE" id="PS51186"/>
    </source>
</evidence>
<gene>
    <name evidence="2" type="ORF">FS320_02495</name>
</gene>
<dbReference type="SUPFAM" id="SSF55729">
    <property type="entry name" value="Acyl-CoA N-acyltransferases (Nat)"/>
    <property type="match status" value="1"/>
</dbReference>
<dbReference type="EMBL" id="VOSK01000003">
    <property type="protein sequence ID" value="MPR24121.1"/>
    <property type="molecule type" value="Genomic_DNA"/>
</dbReference>
<dbReference type="GO" id="GO:0016747">
    <property type="term" value="F:acyltransferase activity, transferring groups other than amino-acyl groups"/>
    <property type="evidence" value="ECO:0007669"/>
    <property type="project" value="InterPro"/>
</dbReference>
<dbReference type="CDD" id="cd04301">
    <property type="entry name" value="NAT_SF"/>
    <property type="match status" value="1"/>
</dbReference>
<dbReference type="InterPro" id="IPR000182">
    <property type="entry name" value="GNAT_dom"/>
</dbReference>
<dbReference type="Proteomes" id="UP000403266">
    <property type="component" value="Unassembled WGS sequence"/>
</dbReference>
<protein>
    <submittedName>
        <fullName evidence="2">GNAT family N-acetyltransferase</fullName>
    </submittedName>
</protein>
<reference evidence="2 3" key="1">
    <citation type="journal article" date="2019" name="Syst. Appl. Microbiol.">
        <title>Microvirga tunisiensis sp. nov., a root nodule symbiotic bacterium isolated from Lupinus micranthus and L. luteus grown in Northern Tunisia.</title>
        <authorList>
            <person name="Msaddak A."/>
            <person name="Rejili M."/>
            <person name="Duran D."/>
            <person name="Mars M."/>
            <person name="Palacios J.M."/>
            <person name="Ruiz-Argueso T."/>
            <person name="Rey L."/>
            <person name="Imperial J."/>
        </authorList>
    </citation>
    <scope>NUCLEOTIDE SEQUENCE [LARGE SCALE GENOMIC DNA]</scope>
    <source>
        <strain evidence="2 3">Lmie10</strain>
    </source>
</reference>
<keyword evidence="3" id="KW-1185">Reference proteome</keyword>
<dbReference type="PROSITE" id="PS51186">
    <property type="entry name" value="GNAT"/>
    <property type="match status" value="1"/>
</dbReference>
<keyword evidence="2" id="KW-0808">Transferase</keyword>
<comment type="caution">
    <text evidence="2">The sequence shown here is derived from an EMBL/GenBank/DDBJ whole genome shotgun (WGS) entry which is preliminary data.</text>
</comment>
<evidence type="ECO:0000313" key="3">
    <source>
        <dbReference type="Proteomes" id="UP000403266"/>
    </source>
</evidence>
<dbReference type="Pfam" id="PF13673">
    <property type="entry name" value="Acetyltransf_10"/>
    <property type="match status" value="1"/>
</dbReference>
<feature type="domain" description="N-acetyltransferase" evidence="1">
    <location>
        <begin position="2"/>
        <end position="148"/>
    </location>
</feature>